<proteinExistence type="predicted"/>
<protein>
    <submittedName>
        <fullName evidence="1">Uncharacterized protein</fullName>
    </submittedName>
</protein>
<reference evidence="1" key="1">
    <citation type="journal article" date="2014" name="Front. Microbiol.">
        <title>High frequency of phylogenetically diverse reductive dehalogenase-homologous genes in deep subseafloor sedimentary metagenomes.</title>
        <authorList>
            <person name="Kawai M."/>
            <person name="Futagami T."/>
            <person name="Toyoda A."/>
            <person name="Takaki Y."/>
            <person name="Nishi S."/>
            <person name="Hori S."/>
            <person name="Arai W."/>
            <person name="Tsubouchi T."/>
            <person name="Morono Y."/>
            <person name="Uchiyama I."/>
            <person name="Ito T."/>
            <person name="Fujiyama A."/>
            <person name="Inagaki F."/>
            <person name="Takami H."/>
        </authorList>
    </citation>
    <scope>NUCLEOTIDE SEQUENCE</scope>
    <source>
        <strain evidence="1">Expedition CK06-06</strain>
    </source>
</reference>
<evidence type="ECO:0000313" key="1">
    <source>
        <dbReference type="EMBL" id="GAG49990.1"/>
    </source>
</evidence>
<gene>
    <name evidence="1" type="ORF">S01H1_75524</name>
</gene>
<dbReference type="InterPro" id="IPR014717">
    <property type="entry name" value="Transl_elong_EF1B/ribsomal_bS6"/>
</dbReference>
<feature type="non-terminal residue" evidence="1">
    <location>
        <position position="1"/>
    </location>
</feature>
<accession>X0Y2T1</accession>
<name>X0Y2T1_9ZZZZ</name>
<comment type="caution">
    <text evidence="1">The sequence shown here is derived from an EMBL/GenBank/DDBJ whole genome shotgun (WGS) entry which is preliminary data.</text>
</comment>
<organism evidence="1">
    <name type="scientific">marine sediment metagenome</name>
    <dbReference type="NCBI Taxonomy" id="412755"/>
    <lineage>
        <taxon>unclassified sequences</taxon>
        <taxon>metagenomes</taxon>
        <taxon>ecological metagenomes</taxon>
    </lineage>
</organism>
<dbReference type="EMBL" id="BARS01050615">
    <property type="protein sequence ID" value="GAG49990.1"/>
    <property type="molecule type" value="Genomic_DNA"/>
</dbReference>
<dbReference type="Gene3D" id="3.30.70.60">
    <property type="match status" value="1"/>
</dbReference>
<sequence>DFLGFYSFMLAIENQPRVIRIRKMTLKKLDKAPQGHVRADFEMSIFFERSQEDKQWASKS</sequence>
<dbReference type="AlphaFoldDB" id="X0Y2T1"/>